<sequence>MEKGEKKPDCGPSDDKEANCSALVNEKFDSEQIWKELPEEVKRDLETDNIPRRFYSRKRSFEDDSWMASPGVKRSCLSPGNHVTWVSTDGETTLSSSENSDPTPPEFKDGDEDKDFTEDRYQGYNYILKIAALIMIWGIFTAILIIKSEHGANTVHQISVPRDVGRSFWILEMPKMKRLSVEIGGSLLPTYYGNLSRHWASIWVEMVRTNSTLSEKHVTYSEKISEIWKIPIVSETLIDFVPEVKRSFIFNLKDVKEKLIPDCIMRLQIRTNLKKVFPMSLSYDLSPIDPGDGILYAVAILVGLYILIIFEIVHRTLAAVMASTMSIAALAAFDERPSKSELITWIDMETLLLLFSMMVLVAILSETGLFDYLAVFAYKIANGRVWVLINTLCIFTALLSSCLDNVTTVLLMTPITIRLCEVMELNPVPILMSMVIYSNIGGAITPVGDPPNVIIASNKDVIDAGVTFGVFTLHMGVGLIFVMVVVHFQLRFMYRNMKDLKFKEPHEVQELRHEIEIWQRAAGSLSLYSKDEDLVKETLLKKVRRLLSDLKKKVLLRDSNIYENYTQNLEVLREKFPVRNPILLIKCIITFIFLAFLFFFHSTPWINLSLGWTALLGVILLLILADRADLESIFARVEWTTLIFFTALFILMEALSRLGLIDWIGRRTESLIQSVDKPWQLTVAILLILWVSALASSFVDNIPLTTMMVRIITSLSQNDQLDLPLQPLVWSLALGACLGGNGTLIGASSNVVCAGVAEQHGYRFSFMQFLKIGFPVMVGSVLVTSAYLLIVHVALGWH</sequence>
<feature type="transmembrane region" description="Helical" evidence="7">
    <location>
        <begin position="606"/>
        <end position="625"/>
    </location>
</feature>
<evidence type="ECO:0000256" key="5">
    <source>
        <dbReference type="ARBA" id="ARBA00023136"/>
    </source>
</evidence>
<feature type="transmembrane region" description="Helical" evidence="7">
    <location>
        <begin position="464"/>
        <end position="488"/>
    </location>
</feature>
<keyword evidence="3 7" id="KW-0812">Transmembrane</keyword>
<evidence type="ECO:0000259" key="8">
    <source>
        <dbReference type="Pfam" id="PF03600"/>
    </source>
</evidence>
<evidence type="ECO:0000256" key="2">
    <source>
        <dbReference type="ARBA" id="ARBA00022448"/>
    </source>
</evidence>
<dbReference type="OrthoDB" id="442352at2759"/>
<feature type="transmembrane region" description="Helical" evidence="7">
    <location>
        <begin position="385"/>
        <end position="413"/>
    </location>
</feature>
<dbReference type="KEGG" id="clec:106662505"/>
<keyword evidence="4 7" id="KW-1133">Transmembrane helix</keyword>
<feature type="domain" description="Citrate transporter-like" evidence="8">
    <location>
        <begin position="305"/>
        <end position="735"/>
    </location>
</feature>
<evidence type="ECO:0000256" key="7">
    <source>
        <dbReference type="SAM" id="Phobius"/>
    </source>
</evidence>
<feature type="region of interest" description="Disordered" evidence="6">
    <location>
        <begin position="87"/>
        <end position="114"/>
    </location>
</feature>
<dbReference type="OMA" id="HHEETAM"/>
<dbReference type="AlphaFoldDB" id="A0A8I6TDT6"/>
<feature type="transmembrane region" description="Helical" evidence="7">
    <location>
        <begin position="772"/>
        <end position="795"/>
    </location>
</feature>
<keyword evidence="5 7" id="KW-0472">Membrane</keyword>
<dbReference type="Pfam" id="PF03600">
    <property type="entry name" value="CitMHS"/>
    <property type="match status" value="1"/>
</dbReference>
<dbReference type="InterPro" id="IPR004680">
    <property type="entry name" value="Cit_transptr-like_dom"/>
</dbReference>
<evidence type="ECO:0000256" key="6">
    <source>
        <dbReference type="SAM" id="MobiDB-lite"/>
    </source>
</evidence>
<feature type="transmembrane region" description="Helical" evidence="7">
    <location>
        <begin position="679"/>
        <end position="699"/>
    </location>
</feature>
<dbReference type="InterPro" id="IPR051475">
    <property type="entry name" value="Diverse_Ion_Transporter"/>
</dbReference>
<feature type="compositionally biased region" description="Polar residues" evidence="6">
    <location>
        <begin position="87"/>
        <end position="101"/>
    </location>
</feature>
<evidence type="ECO:0000313" key="9">
    <source>
        <dbReference type="EnsemblMetazoa" id="XP_014242131.1"/>
    </source>
</evidence>
<feature type="transmembrane region" description="Helical" evidence="7">
    <location>
        <begin position="126"/>
        <end position="146"/>
    </location>
</feature>
<proteinExistence type="predicted"/>
<reference evidence="9" key="1">
    <citation type="submission" date="2022-01" db="UniProtKB">
        <authorList>
            <consortium name="EnsemblMetazoa"/>
        </authorList>
    </citation>
    <scope>IDENTIFICATION</scope>
</reference>
<protein>
    <recommendedName>
        <fullName evidence="8">Citrate transporter-like domain-containing protein</fullName>
    </recommendedName>
</protein>
<name>A0A8I6TDT6_CIMLE</name>
<dbReference type="Proteomes" id="UP000494040">
    <property type="component" value="Unassembled WGS sequence"/>
</dbReference>
<evidence type="ECO:0000256" key="4">
    <source>
        <dbReference type="ARBA" id="ARBA00022989"/>
    </source>
</evidence>
<comment type="subcellular location">
    <subcellularLocation>
        <location evidence="1">Membrane</location>
        <topology evidence="1">Multi-pass membrane protein</topology>
    </subcellularLocation>
</comment>
<dbReference type="GO" id="GO:0016020">
    <property type="term" value="C:membrane"/>
    <property type="evidence" value="ECO:0007669"/>
    <property type="project" value="UniProtKB-SubCell"/>
</dbReference>
<feature type="transmembrane region" description="Helical" evidence="7">
    <location>
        <begin position="345"/>
        <end position="365"/>
    </location>
</feature>
<feature type="transmembrane region" description="Helical" evidence="7">
    <location>
        <begin position="582"/>
        <end position="600"/>
    </location>
</feature>
<dbReference type="GeneID" id="106662505"/>
<keyword evidence="10" id="KW-1185">Reference proteome</keyword>
<dbReference type="CDD" id="cd01116">
    <property type="entry name" value="P_permease"/>
    <property type="match status" value="1"/>
</dbReference>
<evidence type="ECO:0000313" key="10">
    <source>
        <dbReference type="Proteomes" id="UP000494040"/>
    </source>
</evidence>
<feature type="transmembrane region" description="Helical" evidence="7">
    <location>
        <begin position="293"/>
        <end position="310"/>
    </location>
</feature>
<dbReference type="PANTHER" id="PTHR43568:SF1">
    <property type="entry name" value="P PROTEIN"/>
    <property type="match status" value="1"/>
</dbReference>
<evidence type="ECO:0000256" key="1">
    <source>
        <dbReference type="ARBA" id="ARBA00004141"/>
    </source>
</evidence>
<dbReference type="EnsemblMetazoa" id="XM_014386645.2">
    <property type="protein sequence ID" value="XP_014242131.1"/>
    <property type="gene ID" value="LOC106662505"/>
</dbReference>
<dbReference type="GO" id="GO:0055085">
    <property type="term" value="P:transmembrane transport"/>
    <property type="evidence" value="ECO:0007669"/>
    <property type="project" value="InterPro"/>
</dbReference>
<dbReference type="PANTHER" id="PTHR43568">
    <property type="entry name" value="P PROTEIN"/>
    <property type="match status" value="1"/>
</dbReference>
<evidence type="ECO:0000256" key="3">
    <source>
        <dbReference type="ARBA" id="ARBA00022692"/>
    </source>
</evidence>
<dbReference type="RefSeq" id="XP_014242131.1">
    <property type="nucleotide sequence ID" value="XM_014386645.2"/>
</dbReference>
<keyword evidence="2" id="KW-0813">Transport</keyword>
<accession>A0A8I6TDT6</accession>
<feature type="transmembrane region" description="Helical" evidence="7">
    <location>
        <begin position="637"/>
        <end position="659"/>
    </location>
</feature>
<organism evidence="9 10">
    <name type="scientific">Cimex lectularius</name>
    <name type="common">Bed bug</name>
    <name type="synonym">Acanthia lectularia</name>
    <dbReference type="NCBI Taxonomy" id="79782"/>
    <lineage>
        <taxon>Eukaryota</taxon>
        <taxon>Metazoa</taxon>
        <taxon>Ecdysozoa</taxon>
        <taxon>Arthropoda</taxon>
        <taxon>Hexapoda</taxon>
        <taxon>Insecta</taxon>
        <taxon>Pterygota</taxon>
        <taxon>Neoptera</taxon>
        <taxon>Paraneoptera</taxon>
        <taxon>Hemiptera</taxon>
        <taxon>Heteroptera</taxon>
        <taxon>Panheteroptera</taxon>
        <taxon>Cimicomorpha</taxon>
        <taxon>Cimicidae</taxon>
        <taxon>Cimex</taxon>
    </lineage>
</organism>
<feature type="transmembrane region" description="Helical" evidence="7">
    <location>
        <begin position="425"/>
        <end position="444"/>
    </location>
</feature>